<feature type="compositionally biased region" description="Basic and acidic residues" evidence="1">
    <location>
        <begin position="114"/>
        <end position="129"/>
    </location>
</feature>
<reference evidence="2 3" key="1">
    <citation type="journal article" date="2018" name="Elife">
        <title>Functional genomics of lipid metabolism in the oleaginous yeast Rhodosporidium toruloides.</title>
        <authorList>
            <person name="Coradetti S.T."/>
            <person name="Pinel D."/>
            <person name="Geiselman G."/>
            <person name="Ito M."/>
            <person name="Mondo S."/>
            <person name="Reilly M.C."/>
            <person name="Cheng Y.F."/>
            <person name="Bauer S."/>
            <person name="Grigoriev I."/>
            <person name="Gladden J.M."/>
            <person name="Simmons B.A."/>
            <person name="Brem R."/>
            <person name="Arkin A.P."/>
            <person name="Skerker J.M."/>
        </authorList>
    </citation>
    <scope>NUCLEOTIDE SEQUENCE [LARGE SCALE GENOMIC DNA]</scope>
    <source>
        <strain evidence="2 3">NBRC 0880</strain>
    </source>
</reference>
<feature type="compositionally biased region" description="Low complexity" evidence="1">
    <location>
        <begin position="282"/>
        <end position="291"/>
    </location>
</feature>
<feature type="compositionally biased region" description="Polar residues" evidence="1">
    <location>
        <begin position="204"/>
        <end position="215"/>
    </location>
</feature>
<feature type="compositionally biased region" description="Basic and acidic residues" evidence="1">
    <location>
        <begin position="148"/>
        <end position="168"/>
    </location>
</feature>
<dbReference type="Proteomes" id="UP000239560">
    <property type="component" value="Unassembled WGS sequence"/>
</dbReference>
<evidence type="ECO:0000256" key="1">
    <source>
        <dbReference type="SAM" id="MobiDB-lite"/>
    </source>
</evidence>
<evidence type="ECO:0000313" key="2">
    <source>
        <dbReference type="EMBL" id="PRQ77099.1"/>
    </source>
</evidence>
<gene>
    <name evidence="2" type="ORF">AAT19DRAFT_12517</name>
</gene>
<proteinExistence type="predicted"/>
<feature type="compositionally biased region" description="Low complexity" evidence="1">
    <location>
        <begin position="390"/>
        <end position="414"/>
    </location>
</feature>
<feature type="compositionally biased region" description="Polar residues" evidence="1">
    <location>
        <begin position="96"/>
        <end position="109"/>
    </location>
</feature>
<feature type="compositionally biased region" description="Basic and acidic residues" evidence="1">
    <location>
        <begin position="222"/>
        <end position="245"/>
    </location>
</feature>
<feature type="compositionally biased region" description="Basic and acidic residues" evidence="1">
    <location>
        <begin position="30"/>
        <end position="46"/>
    </location>
</feature>
<comment type="caution">
    <text evidence="2">The sequence shown here is derived from an EMBL/GenBank/DDBJ whole genome shotgun (WGS) entry which is preliminary data.</text>
</comment>
<dbReference type="OrthoDB" id="10373218at2759"/>
<dbReference type="EMBL" id="LCTV02000002">
    <property type="protein sequence ID" value="PRQ77099.1"/>
    <property type="molecule type" value="Genomic_DNA"/>
</dbReference>
<feature type="region of interest" description="Disordered" evidence="1">
    <location>
        <begin position="353"/>
        <end position="500"/>
    </location>
</feature>
<feature type="compositionally biased region" description="Low complexity" evidence="1">
    <location>
        <begin position="426"/>
        <end position="451"/>
    </location>
</feature>
<dbReference type="AlphaFoldDB" id="A0A2T0AGF7"/>
<feature type="compositionally biased region" description="Low complexity" evidence="1">
    <location>
        <begin position="64"/>
        <end position="75"/>
    </location>
</feature>
<feature type="compositionally biased region" description="Basic residues" evidence="1">
    <location>
        <begin position="292"/>
        <end position="316"/>
    </location>
</feature>
<sequence>MQGERGWFTRPFSPADSLLSVVPDSQSPEPIERPAKRRKDSDEHFRVPLPPQSKPHPHRPSAPSPLASSASSTTLEQLSIRSVPKSEVKDEDDWSGGSTSYDEGSTSSRARAPSPDDKQRIKREIKAELAEEEERALLYRSRVNAARNKPDRRKERAPPLENRLKKEEPVDDDDRLSFLSTDADDSRATSAAPHFLDDDRAASATPSDAGTSRSTLFLEEEQLARDYGMDRAEATPRKHVERDYSTSEEEDAAQGQLSSNSDEYESELTEGTPMPMDDDDASTAATDQGTAGRRRNGLTKRQPKKRKKVRQKAKTKKQVEADALNFLEGMDLPAPNYRPLDVKARLANELAKATAVFPRQGRVEPVDVPPPRLASEAEDDAVKNSQDPTSRSASRASNGAGALLTARSRRLAASTERDVKLPPPTRSRNTSTSRRIPRRSSSPSSKTSTCCRTRRTSRTPRGRERSTGGSRCARRTRSRFLPLFRTRSSPPIAPLSHRSA</sequence>
<feature type="region of interest" description="Disordered" evidence="1">
    <location>
        <begin position="1"/>
        <end position="323"/>
    </location>
</feature>
<accession>A0A2T0AGF7</accession>
<protein>
    <submittedName>
        <fullName evidence="2">Uncharacterized protein</fullName>
    </submittedName>
</protein>
<organism evidence="2 3">
    <name type="scientific">Rhodotorula toruloides</name>
    <name type="common">Yeast</name>
    <name type="synonym">Rhodosporidium toruloides</name>
    <dbReference type="NCBI Taxonomy" id="5286"/>
    <lineage>
        <taxon>Eukaryota</taxon>
        <taxon>Fungi</taxon>
        <taxon>Dikarya</taxon>
        <taxon>Basidiomycota</taxon>
        <taxon>Pucciniomycotina</taxon>
        <taxon>Microbotryomycetes</taxon>
        <taxon>Sporidiobolales</taxon>
        <taxon>Sporidiobolaceae</taxon>
        <taxon>Rhodotorula</taxon>
    </lineage>
</organism>
<name>A0A2T0AGF7_RHOTO</name>
<evidence type="ECO:0000313" key="3">
    <source>
        <dbReference type="Proteomes" id="UP000239560"/>
    </source>
</evidence>